<proteinExistence type="predicted"/>
<evidence type="ECO:0000259" key="1">
    <source>
        <dbReference type="Pfam" id="PF04296"/>
    </source>
</evidence>
<feature type="domain" description="YlxR" evidence="1">
    <location>
        <begin position="36"/>
        <end position="101"/>
    </location>
</feature>
<protein>
    <recommendedName>
        <fullName evidence="1">YlxR domain-containing protein</fullName>
    </recommendedName>
</protein>
<dbReference type="Proteomes" id="UP000000491">
    <property type="component" value="Chromosome"/>
</dbReference>
<dbReference type="InterPro" id="IPR007393">
    <property type="entry name" value="YlxR_dom"/>
</dbReference>
<accession>F8ERY7</accession>
<dbReference type="PATRIC" id="fig|579138.3.peg.695"/>
<dbReference type="Gene3D" id="3.30.1230.10">
    <property type="entry name" value="YlxR-like"/>
    <property type="match status" value="1"/>
</dbReference>
<dbReference type="eggNOG" id="COG2740">
    <property type="taxonomic scope" value="Bacteria"/>
</dbReference>
<evidence type="ECO:0000313" key="2">
    <source>
        <dbReference type="EMBL" id="AEI37562.1"/>
    </source>
</evidence>
<dbReference type="Pfam" id="PF04296">
    <property type="entry name" value="YlxR"/>
    <property type="match status" value="1"/>
</dbReference>
<organism evidence="2 3">
    <name type="scientific">Zymomonas mobilis subsp. pomaceae (strain ATCC 29192 / DSM 22645 / JCM 10191 / CCUG 17912 / NBRC 13757 / NCIMB 11200 / NRRL B-4491 / Barker I)</name>
    <dbReference type="NCBI Taxonomy" id="579138"/>
    <lineage>
        <taxon>Bacteria</taxon>
        <taxon>Pseudomonadati</taxon>
        <taxon>Pseudomonadota</taxon>
        <taxon>Alphaproteobacteria</taxon>
        <taxon>Sphingomonadales</taxon>
        <taxon>Zymomonadaceae</taxon>
        <taxon>Zymomonas</taxon>
    </lineage>
</organism>
<dbReference type="SUPFAM" id="SSF64376">
    <property type="entry name" value="YlxR-like"/>
    <property type="match status" value="1"/>
</dbReference>
<dbReference type="KEGG" id="zmp:Zymop_0660"/>
<reference evidence="2 3" key="1">
    <citation type="journal article" date="2011" name="J. Bacteriol.">
        <title>Genome sequence of the ethanol-producing Zymomonas mobilis subsp. pomaceae lectotype strain ATCC 29192.</title>
        <authorList>
            <person name="Kouvelis V.N."/>
            <person name="Davenport K.W."/>
            <person name="Brettin T.S."/>
            <person name="Bruce D."/>
            <person name="Detter C."/>
            <person name="Han C.S."/>
            <person name="Nolan M."/>
            <person name="Tapia R."/>
            <person name="Damoulaki A."/>
            <person name="Kyrpides N.C."/>
            <person name="Typas M.A."/>
            <person name="Pappas K.M."/>
        </authorList>
    </citation>
    <scope>NUCLEOTIDE SEQUENCE [LARGE SCALE GENOMIC DNA]</scope>
    <source>
        <strain evidence="3">ATCC 29192 / DSM 22645 / JCM 10191 / CCUG 17912 / NBRC 13757 / NCIMB 11200 / NRRL B-4491 / Barker I</strain>
    </source>
</reference>
<evidence type="ECO:0000313" key="3">
    <source>
        <dbReference type="Proteomes" id="UP000000491"/>
    </source>
</evidence>
<dbReference type="PANTHER" id="PTHR34215:SF1">
    <property type="entry name" value="YLXR DOMAIN-CONTAINING PROTEIN"/>
    <property type="match status" value="1"/>
</dbReference>
<dbReference type="InterPro" id="IPR029064">
    <property type="entry name" value="Ribosomal_eL30-like_sf"/>
</dbReference>
<sequence>MEPHSIAFGRLYLKEAPWRMEDNETVNDELTIDSSRRCILTGDKDSRDCLIRLALAPDGSVHPDVRARAPGRGAWISVDRTTLDQAIAKGKLKAALQRAFKTSQIVILPDLSTRITEALQQQFLNQLGIEARAGRLLTGSERIADSCRAGHIALLLHASDAGEDGQGKLDYAFRVGGKNKGTGQAVISEKGLILPVDRMILSLALGRGNVVHIALTAPTTADRIKHSLMRWCRFIGWNWDTDACVEKTQDQRLSLEKCEGFGLADER</sequence>
<name>F8ERY7_ZYMMT</name>
<dbReference type="InterPro" id="IPR037465">
    <property type="entry name" value="YlxR"/>
</dbReference>
<dbReference type="EMBL" id="CP002865">
    <property type="protein sequence ID" value="AEI37562.1"/>
    <property type="molecule type" value="Genomic_DNA"/>
</dbReference>
<dbReference type="AlphaFoldDB" id="F8ERY7"/>
<dbReference type="STRING" id="579138.Zymop_0660"/>
<dbReference type="SUPFAM" id="SSF55315">
    <property type="entry name" value="L30e-like"/>
    <property type="match status" value="1"/>
</dbReference>
<dbReference type="Gene3D" id="3.30.1330.30">
    <property type="match status" value="1"/>
</dbReference>
<dbReference type="InterPro" id="IPR035931">
    <property type="entry name" value="YlxR-like_sf"/>
</dbReference>
<dbReference type="PANTHER" id="PTHR34215">
    <property type="entry name" value="BLL0784 PROTEIN"/>
    <property type="match status" value="1"/>
</dbReference>
<dbReference type="HOGENOM" id="CLU_091016_1_0_5"/>
<gene>
    <name evidence="2" type="ordered locus">Zymop_0660</name>
</gene>